<sequence>MGNQYQEMSRFLDDIRSIATSLFDLQADINISSALSDIAFVNGYVRDAQPAKGEEKKTPISVKL</sequence>
<gene>
    <name evidence="1" type="ORF">RRF57_006819</name>
</gene>
<evidence type="ECO:0000313" key="2">
    <source>
        <dbReference type="Proteomes" id="UP001305414"/>
    </source>
</evidence>
<keyword evidence="2" id="KW-1185">Reference proteome</keyword>
<reference evidence="1 2" key="1">
    <citation type="submission" date="2023-10" db="EMBL/GenBank/DDBJ databases">
        <title>Draft genome sequence of Xylaria bambusicola isolate GMP-LS, the root and basal stem rot pathogen of sugarcane in Indonesia.</title>
        <authorList>
            <person name="Selvaraj P."/>
            <person name="Muralishankar V."/>
            <person name="Muruganantham S."/>
            <person name="Sp S."/>
            <person name="Haryani S."/>
            <person name="Lau K.J.X."/>
            <person name="Naqvi N.I."/>
        </authorList>
    </citation>
    <scope>NUCLEOTIDE SEQUENCE [LARGE SCALE GENOMIC DNA]</scope>
    <source>
        <strain evidence="1">GMP-LS</strain>
    </source>
</reference>
<accession>A0AAN7UPK9</accession>
<organism evidence="1 2">
    <name type="scientific">Xylaria bambusicola</name>
    <dbReference type="NCBI Taxonomy" id="326684"/>
    <lineage>
        <taxon>Eukaryota</taxon>
        <taxon>Fungi</taxon>
        <taxon>Dikarya</taxon>
        <taxon>Ascomycota</taxon>
        <taxon>Pezizomycotina</taxon>
        <taxon>Sordariomycetes</taxon>
        <taxon>Xylariomycetidae</taxon>
        <taxon>Xylariales</taxon>
        <taxon>Xylariaceae</taxon>
        <taxon>Xylaria</taxon>
    </lineage>
</organism>
<protein>
    <submittedName>
        <fullName evidence="1">Uncharacterized protein</fullName>
    </submittedName>
</protein>
<dbReference type="Proteomes" id="UP001305414">
    <property type="component" value="Unassembled WGS sequence"/>
</dbReference>
<comment type="caution">
    <text evidence="1">The sequence shown here is derived from an EMBL/GenBank/DDBJ whole genome shotgun (WGS) entry which is preliminary data.</text>
</comment>
<name>A0AAN7UPK9_9PEZI</name>
<dbReference type="AlphaFoldDB" id="A0AAN7UPK9"/>
<evidence type="ECO:0000313" key="1">
    <source>
        <dbReference type="EMBL" id="KAK5631104.1"/>
    </source>
</evidence>
<dbReference type="EMBL" id="JAWHQM010000018">
    <property type="protein sequence ID" value="KAK5631104.1"/>
    <property type="molecule type" value="Genomic_DNA"/>
</dbReference>
<proteinExistence type="predicted"/>